<proteinExistence type="predicted"/>
<feature type="domain" description="Cryptic POLO box 1 (CPB1)" evidence="1">
    <location>
        <begin position="1"/>
        <end position="52"/>
    </location>
</feature>
<accession>A0A0B6Z2P8</accession>
<reference evidence="3" key="1">
    <citation type="submission" date="2014-12" db="EMBL/GenBank/DDBJ databases">
        <title>Insight into the proteome of Arion vulgaris.</title>
        <authorList>
            <person name="Aradska J."/>
            <person name="Bulat T."/>
            <person name="Smidak R."/>
            <person name="Sarate P."/>
            <person name="Gangsoo J."/>
            <person name="Sialana F."/>
            <person name="Bilban M."/>
            <person name="Lubec G."/>
        </authorList>
    </citation>
    <scope>NUCLEOTIDE SEQUENCE</scope>
    <source>
        <tissue evidence="3">Skin</tissue>
    </source>
</reference>
<dbReference type="PROSITE" id="PS51985">
    <property type="entry name" value="CPB2"/>
    <property type="match status" value="1"/>
</dbReference>
<dbReference type="InterPro" id="IPR033698">
    <property type="entry name" value="POLO_box_Plk4_2"/>
</dbReference>
<dbReference type="Pfam" id="PF18409">
    <property type="entry name" value="Plk4_PB2"/>
    <property type="match status" value="1"/>
</dbReference>
<dbReference type="AlphaFoldDB" id="A0A0B6Z2P8"/>
<evidence type="ECO:0000259" key="2">
    <source>
        <dbReference type="PROSITE" id="PS51985"/>
    </source>
</evidence>
<evidence type="ECO:0000313" key="3">
    <source>
        <dbReference type="EMBL" id="CEK62667.1"/>
    </source>
</evidence>
<feature type="non-terminal residue" evidence="3">
    <location>
        <position position="1"/>
    </location>
</feature>
<dbReference type="Pfam" id="PF18190">
    <property type="entry name" value="Plk4_PB1"/>
    <property type="match status" value="1"/>
</dbReference>
<dbReference type="Gene3D" id="3.30.1120.130">
    <property type="match status" value="1"/>
</dbReference>
<dbReference type="InterPro" id="IPR046437">
    <property type="entry name" value="Ser_Thr-PK_POLO_box_1_sf"/>
</dbReference>
<organism evidence="3">
    <name type="scientific">Arion vulgaris</name>
    <dbReference type="NCBI Taxonomy" id="1028688"/>
    <lineage>
        <taxon>Eukaryota</taxon>
        <taxon>Metazoa</taxon>
        <taxon>Spiralia</taxon>
        <taxon>Lophotrochozoa</taxon>
        <taxon>Mollusca</taxon>
        <taxon>Gastropoda</taxon>
        <taxon>Heterobranchia</taxon>
        <taxon>Euthyneura</taxon>
        <taxon>Panpulmonata</taxon>
        <taxon>Eupulmonata</taxon>
        <taxon>Stylommatophora</taxon>
        <taxon>Helicina</taxon>
        <taxon>Arionoidea</taxon>
        <taxon>Arionidae</taxon>
        <taxon>Arion</taxon>
    </lineage>
</organism>
<dbReference type="InterPro" id="IPR047108">
    <property type="entry name" value="Plk4-like_POLO_box_2_sf"/>
</dbReference>
<sequence length="95" mass="10972">VEIFRNIQGVVSIDESHLLCHHGQVYTYPNLSDKLWKKYQYAHKFVEVMKSRTAKIVLITDKARCKLMENSPNADFQVCFPDGVTLMLSKLKVTL</sequence>
<dbReference type="InterPro" id="IPR033699">
    <property type="entry name" value="POLO_box_Plk4_1"/>
</dbReference>
<evidence type="ECO:0000259" key="1">
    <source>
        <dbReference type="PROSITE" id="PS51984"/>
    </source>
</evidence>
<name>A0A0B6Z2P8_9EUPU</name>
<dbReference type="EMBL" id="HACG01015802">
    <property type="protein sequence ID" value="CEK62667.1"/>
    <property type="molecule type" value="Transcribed_RNA"/>
</dbReference>
<gene>
    <name evidence="3" type="primary">ORF45831</name>
</gene>
<feature type="non-terminal residue" evidence="3">
    <location>
        <position position="95"/>
    </location>
</feature>
<protein>
    <submittedName>
        <fullName evidence="3">Uncharacterized protein</fullName>
    </submittedName>
</protein>
<feature type="domain" description="Cryptic POLO box 2 (CPB2)" evidence="2">
    <location>
        <begin position="53"/>
        <end position="95"/>
    </location>
</feature>
<dbReference type="Gene3D" id="3.30.1120.120">
    <property type="match status" value="1"/>
</dbReference>
<dbReference type="PROSITE" id="PS51984">
    <property type="entry name" value="CPB1"/>
    <property type="match status" value="1"/>
</dbReference>